<keyword evidence="2" id="KW-1185">Reference proteome</keyword>
<evidence type="ECO:0000313" key="2">
    <source>
        <dbReference type="Proteomes" id="UP001596472"/>
    </source>
</evidence>
<name>A0ABW2L3B5_9BACT</name>
<organism evidence="1 2">
    <name type="scientific">Haloferula chungangensis</name>
    <dbReference type="NCBI Taxonomy" id="1048331"/>
    <lineage>
        <taxon>Bacteria</taxon>
        <taxon>Pseudomonadati</taxon>
        <taxon>Verrucomicrobiota</taxon>
        <taxon>Verrucomicrobiia</taxon>
        <taxon>Verrucomicrobiales</taxon>
        <taxon>Verrucomicrobiaceae</taxon>
        <taxon>Haloferula</taxon>
    </lineage>
</organism>
<proteinExistence type="predicted"/>
<gene>
    <name evidence="1" type="ORF">ACFQY0_02580</name>
</gene>
<dbReference type="EMBL" id="JBHTBS010000001">
    <property type="protein sequence ID" value="MFC7336050.1"/>
    <property type="molecule type" value="Genomic_DNA"/>
</dbReference>
<protein>
    <submittedName>
        <fullName evidence="1">Uncharacterized protein</fullName>
    </submittedName>
</protein>
<accession>A0ABW2L3B5</accession>
<dbReference type="Proteomes" id="UP001596472">
    <property type="component" value="Unassembled WGS sequence"/>
</dbReference>
<sequence>MRKNPIILCLLAALFTGAGHCYEVWYGLPYMEKGAGDSRLSEWELTAGSLKGLNLNDTDNQRPDDEQNTRSDWQDIVASMPLAKDNGIIAFQRTSFDYGEGKVGVTLVEAAERKFRAESNLGATVKWVMPFGNQPGENRDLPVYNWSDSELQELRDWLDSTGRSNVQMMANIRNFGIAQQNLAKSSFMSGVSIEAKASIWFENGGRRQNFLHWALEQPETMNDQFVFQMPFKTYGAQTECQAMRSFVRWLSTPEMLNSTDFVQRDDVAFLVITYEDQADHLPEKTSNGRQYVNTLTSTALSLIEQRDLFEGRNGLISAAEADSDRRFIPLQVEDSDPGLVYQGNWSTKGGSSDSGGSMTVTKVSGDKVSYTFTGDRVAVGMRLGNFGGRCNIKIDGKVEGRQLSTHASDTQYQTVIYDSGIIDYGTHTVEIVAKGGGNTMLDFLYIEQ</sequence>
<dbReference type="RefSeq" id="WP_379708778.1">
    <property type="nucleotide sequence ID" value="NZ_JBHTBS010000001.1"/>
</dbReference>
<comment type="caution">
    <text evidence="1">The sequence shown here is derived from an EMBL/GenBank/DDBJ whole genome shotgun (WGS) entry which is preliminary data.</text>
</comment>
<dbReference type="Gene3D" id="2.60.120.260">
    <property type="entry name" value="Galactose-binding domain-like"/>
    <property type="match status" value="1"/>
</dbReference>
<evidence type="ECO:0000313" key="1">
    <source>
        <dbReference type="EMBL" id="MFC7336050.1"/>
    </source>
</evidence>
<reference evidence="2" key="1">
    <citation type="journal article" date="2019" name="Int. J. Syst. Evol. Microbiol.">
        <title>The Global Catalogue of Microorganisms (GCM) 10K type strain sequencing project: providing services to taxonomists for standard genome sequencing and annotation.</title>
        <authorList>
            <consortium name="The Broad Institute Genomics Platform"/>
            <consortium name="The Broad Institute Genome Sequencing Center for Infectious Disease"/>
            <person name="Wu L."/>
            <person name="Ma J."/>
        </authorList>
    </citation>
    <scope>NUCLEOTIDE SEQUENCE [LARGE SCALE GENOMIC DNA]</scope>
    <source>
        <strain evidence="2">CGMCC 4.1467</strain>
    </source>
</reference>